<dbReference type="EMBL" id="LDTZ01000017">
    <property type="protein sequence ID" value="KNA90986.1"/>
    <property type="molecule type" value="Genomic_DNA"/>
</dbReference>
<proteinExistence type="predicted"/>
<dbReference type="Proteomes" id="UP000037247">
    <property type="component" value="Unassembled WGS sequence"/>
</dbReference>
<evidence type="ECO:0000313" key="2">
    <source>
        <dbReference type="Proteomes" id="UP000037247"/>
    </source>
</evidence>
<keyword evidence="2" id="KW-1185">Reference proteome</keyword>
<comment type="caution">
    <text evidence="1">The sequence shown here is derived from an EMBL/GenBank/DDBJ whole genome shotgun (WGS) entry which is preliminary data.</text>
</comment>
<gene>
    <name evidence="1" type="ORF">ABW18_11735</name>
</gene>
<reference evidence="1 2" key="1">
    <citation type="submission" date="2015-05" db="EMBL/GenBank/DDBJ databases">
        <title>Draft genome sequence of the bacterium Gordonia jacobaea a new member of the Gordonia genus.</title>
        <authorList>
            <person name="Jimenez-Galisteo G."/>
            <person name="Dominguez A."/>
            <person name="Munoz E."/>
            <person name="Vinas M."/>
        </authorList>
    </citation>
    <scope>NUCLEOTIDE SEQUENCE [LARGE SCALE GENOMIC DNA]</scope>
    <source>
        <strain evidence="2">mv1</strain>
    </source>
</reference>
<evidence type="ECO:0000313" key="1">
    <source>
        <dbReference type="EMBL" id="KNA90986.1"/>
    </source>
</evidence>
<sequence>MSHTLDDTVSVIAPVEITNAGRMAAEMNQLGFPLSALEERQHIVMVRDALGMQVTLPVGLLPDVTVSNMFAAADVLQVIRISDSSRLRLSRSR</sequence>
<accession>A0ABR5IC77</accession>
<organism evidence="1 2">
    <name type="scientific">Gordonia jacobaea</name>
    <dbReference type="NCBI Taxonomy" id="122202"/>
    <lineage>
        <taxon>Bacteria</taxon>
        <taxon>Bacillati</taxon>
        <taxon>Actinomycetota</taxon>
        <taxon>Actinomycetes</taxon>
        <taxon>Mycobacteriales</taxon>
        <taxon>Gordoniaceae</taxon>
        <taxon>Gordonia</taxon>
    </lineage>
</organism>
<name>A0ABR5IC77_9ACTN</name>
<protein>
    <submittedName>
        <fullName evidence="1">Uncharacterized protein</fullName>
    </submittedName>
</protein>